<accession>A0A2Z5FU24</accession>
<evidence type="ECO:0000313" key="3">
    <source>
        <dbReference type="Proteomes" id="UP000253606"/>
    </source>
</evidence>
<sequence>MHTTEEKARPLPVATKTGGRPAREATGINLEQRGPIDPRMPNAPPA</sequence>
<evidence type="ECO:0000313" key="2">
    <source>
        <dbReference type="EMBL" id="AXC10341.1"/>
    </source>
</evidence>
<feature type="region of interest" description="Disordered" evidence="1">
    <location>
        <begin position="1"/>
        <end position="46"/>
    </location>
</feature>
<keyword evidence="3" id="KW-1185">Reference proteome</keyword>
<gene>
    <name evidence="2" type="ORF">ACPOL_0990</name>
</gene>
<proteinExistence type="predicted"/>
<dbReference type="Proteomes" id="UP000253606">
    <property type="component" value="Chromosome"/>
</dbReference>
<protein>
    <submittedName>
        <fullName evidence="2">Uncharacterized protein</fullName>
    </submittedName>
</protein>
<dbReference type="EMBL" id="CP030840">
    <property type="protein sequence ID" value="AXC10341.1"/>
    <property type="molecule type" value="Genomic_DNA"/>
</dbReference>
<reference evidence="2 3" key="1">
    <citation type="journal article" date="2018" name="Front. Microbiol.">
        <title>Hydrolytic Capabilities as a Key to Environmental Success: Chitinolytic and Cellulolytic Acidobacteria From Acidic Sub-arctic Soils and Boreal Peatlands.</title>
        <authorList>
            <person name="Belova S.E."/>
            <person name="Ravin N.V."/>
            <person name="Pankratov T.A."/>
            <person name="Rakitin A.L."/>
            <person name="Ivanova A.A."/>
            <person name="Beletsky A.V."/>
            <person name="Mardanov A.V."/>
            <person name="Sinninghe Damste J.S."/>
            <person name="Dedysh S.N."/>
        </authorList>
    </citation>
    <scope>NUCLEOTIDE SEQUENCE [LARGE SCALE GENOMIC DNA]</scope>
    <source>
        <strain evidence="2 3">SBC82</strain>
    </source>
</reference>
<organism evidence="2 3">
    <name type="scientific">Acidisarcina polymorpha</name>
    <dbReference type="NCBI Taxonomy" id="2211140"/>
    <lineage>
        <taxon>Bacteria</taxon>
        <taxon>Pseudomonadati</taxon>
        <taxon>Acidobacteriota</taxon>
        <taxon>Terriglobia</taxon>
        <taxon>Terriglobales</taxon>
        <taxon>Acidobacteriaceae</taxon>
        <taxon>Acidisarcina</taxon>
    </lineage>
</organism>
<dbReference type="RefSeq" id="WP_161557209.1">
    <property type="nucleotide sequence ID" value="NZ_CP030840.1"/>
</dbReference>
<dbReference type="AlphaFoldDB" id="A0A2Z5FU24"/>
<name>A0A2Z5FU24_9BACT</name>
<evidence type="ECO:0000256" key="1">
    <source>
        <dbReference type="SAM" id="MobiDB-lite"/>
    </source>
</evidence>
<dbReference type="KEGG" id="abas:ACPOL_0990"/>